<sequence length="473" mass="49016">MIRDRQARVRAPEDTQIKHPRGLSRRSLLLGGGLALASVPATARAATRIAGLRGTIEASEFGVRPNAGDDQSALLQKAINASVERGRALFLPGGHYPVANLRLPGGARLVGIPGQTWFDYLGGGHLIYSEKGAAIGLEGIHFDGGNRHLGDYTPALLHFSDATDLSLESCTISGSAKTGLALDRCSGRVTACTISGARQAGLRSVEATGLSITDCHVHDCANAGILVYRWTEGEDGTLVSGNRVERIAAKDGGTGQNGNGINVFRAHGVIVSGNRVTDCAFSAIRANAGSNIVINGNSCLRSGETAIYSEFAFQGAVIADNLVDGGTIGISIANFLDGGRLATCSGNVVRNLTVDGPYPAEVQGFGIGIAVEADTALTGNVIEGAPRFGIHMGWGPYLRNVNATSNVIRACPTGIGVTVVEGAGPALIASNIIQDAKQGAIIGHRWKEAVTRDLTQAGTEAFPHLTIQGNVVS</sequence>
<dbReference type="InterPro" id="IPR039448">
    <property type="entry name" value="Beta_helix"/>
</dbReference>
<dbReference type="InterPro" id="IPR011050">
    <property type="entry name" value="Pectin_lyase_fold/virulence"/>
</dbReference>
<dbReference type="AlphaFoldDB" id="A0A838XVF8"/>
<dbReference type="InterPro" id="IPR006311">
    <property type="entry name" value="TAT_signal"/>
</dbReference>
<dbReference type="NCBIfam" id="TIGR03807">
    <property type="entry name" value="RR_fam_repeat"/>
    <property type="match status" value="1"/>
</dbReference>
<dbReference type="InterPro" id="IPR051550">
    <property type="entry name" value="SCF-Subunits/Alg-Epimerases"/>
</dbReference>
<evidence type="ECO:0000256" key="1">
    <source>
        <dbReference type="ARBA" id="ARBA00022737"/>
    </source>
</evidence>
<dbReference type="PANTHER" id="PTHR22990:SF15">
    <property type="entry name" value="F-BOX ONLY PROTEIN 10"/>
    <property type="match status" value="1"/>
</dbReference>
<dbReference type="RefSeq" id="WP_181759031.1">
    <property type="nucleotide sequence ID" value="NZ_BMCR01000004.1"/>
</dbReference>
<evidence type="ECO:0000259" key="2">
    <source>
        <dbReference type="Pfam" id="PF13229"/>
    </source>
</evidence>
<keyword evidence="4" id="KW-1185">Reference proteome</keyword>
<dbReference type="Gene3D" id="2.160.20.10">
    <property type="entry name" value="Single-stranded right-handed beta-helix, Pectin lyase-like"/>
    <property type="match status" value="1"/>
</dbReference>
<accession>A0A838XVF8</accession>
<evidence type="ECO:0000313" key="3">
    <source>
        <dbReference type="EMBL" id="MBA4610830.1"/>
    </source>
</evidence>
<reference evidence="3 4" key="1">
    <citation type="submission" date="2020-07" db="EMBL/GenBank/DDBJ databases">
        <authorList>
            <person name="Li M."/>
        </authorList>
    </citation>
    <scope>NUCLEOTIDE SEQUENCE [LARGE SCALE GENOMIC DNA]</scope>
    <source>
        <strain evidence="3 4">DSM 23284</strain>
    </source>
</reference>
<dbReference type="Proteomes" id="UP000559404">
    <property type="component" value="Unassembled WGS sequence"/>
</dbReference>
<dbReference type="InterPro" id="IPR022444">
    <property type="entry name" value="Cofactor-bd_rpt"/>
</dbReference>
<name>A0A838XVF8_9HYPH</name>
<reference evidence="3 4" key="2">
    <citation type="submission" date="2020-08" db="EMBL/GenBank/DDBJ databases">
        <title>Stappia taiwanensis sp. nov., isolated from a coastal thermal spring.</title>
        <authorList>
            <person name="Kampfer P."/>
        </authorList>
    </citation>
    <scope>NUCLEOTIDE SEQUENCE [LARGE SCALE GENOMIC DNA]</scope>
    <source>
        <strain evidence="3 4">DSM 23284</strain>
    </source>
</reference>
<dbReference type="Pfam" id="PF13229">
    <property type="entry name" value="Beta_helix"/>
    <property type="match status" value="1"/>
</dbReference>
<dbReference type="PANTHER" id="PTHR22990">
    <property type="entry name" value="F-BOX ONLY PROTEIN"/>
    <property type="match status" value="1"/>
</dbReference>
<evidence type="ECO:0000313" key="4">
    <source>
        <dbReference type="Proteomes" id="UP000559404"/>
    </source>
</evidence>
<keyword evidence="1" id="KW-0677">Repeat</keyword>
<dbReference type="InterPro" id="IPR006626">
    <property type="entry name" value="PbH1"/>
</dbReference>
<dbReference type="InterPro" id="IPR022388">
    <property type="entry name" value="CHP03808"/>
</dbReference>
<organism evidence="3 4">
    <name type="scientific">Stappia taiwanensis</name>
    <dbReference type="NCBI Taxonomy" id="992267"/>
    <lineage>
        <taxon>Bacteria</taxon>
        <taxon>Pseudomonadati</taxon>
        <taxon>Pseudomonadota</taxon>
        <taxon>Alphaproteobacteria</taxon>
        <taxon>Hyphomicrobiales</taxon>
        <taxon>Stappiaceae</taxon>
        <taxon>Stappia</taxon>
    </lineage>
</organism>
<dbReference type="NCBIfam" id="TIGR03808">
    <property type="entry name" value="RR_plus_rpt_1"/>
    <property type="match status" value="1"/>
</dbReference>
<dbReference type="EMBL" id="JACEON010000003">
    <property type="protein sequence ID" value="MBA4610830.1"/>
    <property type="molecule type" value="Genomic_DNA"/>
</dbReference>
<dbReference type="SUPFAM" id="SSF51126">
    <property type="entry name" value="Pectin lyase-like"/>
    <property type="match status" value="1"/>
</dbReference>
<dbReference type="InterPro" id="IPR012334">
    <property type="entry name" value="Pectin_lyas_fold"/>
</dbReference>
<dbReference type="SMART" id="SM00710">
    <property type="entry name" value="PbH1"/>
    <property type="match status" value="9"/>
</dbReference>
<gene>
    <name evidence="3" type="ORF">H1W37_04155</name>
</gene>
<comment type="caution">
    <text evidence="3">The sequence shown here is derived from an EMBL/GenBank/DDBJ whole genome shotgun (WGS) entry which is preliminary data.</text>
</comment>
<dbReference type="PROSITE" id="PS51318">
    <property type="entry name" value="TAT"/>
    <property type="match status" value="1"/>
</dbReference>
<protein>
    <submittedName>
        <fullName evidence="3">TIGR03808 family TAT-translocated repetitive protein</fullName>
    </submittedName>
</protein>
<proteinExistence type="predicted"/>
<feature type="domain" description="Right handed beta helix" evidence="2">
    <location>
        <begin position="128"/>
        <end position="242"/>
    </location>
</feature>